<name>A0A9Q3BW84_9BASI</name>
<keyword evidence="3" id="KW-1185">Reference proteome</keyword>
<sequence length="75" mass="8245">MLRCPQRAQEVTPTPPPTNTYASAPLPFTIFMLLRRPQDMPPMLPSTLLILSAAYHPYALVVSSRHATNTAPTPS</sequence>
<comment type="caution">
    <text evidence="2">The sequence shown here is derived from an EMBL/GenBank/DDBJ whole genome shotgun (WGS) entry which is preliminary data.</text>
</comment>
<protein>
    <submittedName>
        <fullName evidence="2">Uncharacterized protein</fullName>
    </submittedName>
</protein>
<dbReference type="Proteomes" id="UP000765509">
    <property type="component" value="Unassembled WGS sequence"/>
</dbReference>
<evidence type="ECO:0000256" key="1">
    <source>
        <dbReference type="SAM" id="MobiDB-lite"/>
    </source>
</evidence>
<gene>
    <name evidence="2" type="ORF">O181_013339</name>
</gene>
<evidence type="ECO:0000313" key="2">
    <source>
        <dbReference type="EMBL" id="MBW0473624.1"/>
    </source>
</evidence>
<accession>A0A9Q3BW84</accession>
<proteinExistence type="predicted"/>
<dbReference type="EMBL" id="AVOT02003468">
    <property type="protein sequence ID" value="MBW0473624.1"/>
    <property type="molecule type" value="Genomic_DNA"/>
</dbReference>
<organism evidence="2 3">
    <name type="scientific">Austropuccinia psidii MF-1</name>
    <dbReference type="NCBI Taxonomy" id="1389203"/>
    <lineage>
        <taxon>Eukaryota</taxon>
        <taxon>Fungi</taxon>
        <taxon>Dikarya</taxon>
        <taxon>Basidiomycota</taxon>
        <taxon>Pucciniomycotina</taxon>
        <taxon>Pucciniomycetes</taxon>
        <taxon>Pucciniales</taxon>
        <taxon>Sphaerophragmiaceae</taxon>
        <taxon>Austropuccinia</taxon>
    </lineage>
</organism>
<feature type="region of interest" description="Disordered" evidence="1">
    <location>
        <begin position="1"/>
        <end position="20"/>
    </location>
</feature>
<evidence type="ECO:0000313" key="3">
    <source>
        <dbReference type="Proteomes" id="UP000765509"/>
    </source>
</evidence>
<dbReference type="AlphaFoldDB" id="A0A9Q3BW84"/>
<reference evidence="2" key="1">
    <citation type="submission" date="2021-03" db="EMBL/GenBank/DDBJ databases">
        <title>Draft genome sequence of rust myrtle Austropuccinia psidii MF-1, a brazilian biotype.</title>
        <authorList>
            <person name="Quecine M.C."/>
            <person name="Pachon D.M.R."/>
            <person name="Bonatelli M.L."/>
            <person name="Correr F.H."/>
            <person name="Franceschini L.M."/>
            <person name="Leite T.F."/>
            <person name="Margarido G.R.A."/>
            <person name="Almeida C.A."/>
            <person name="Ferrarezi J.A."/>
            <person name="Labate C.A."/>
        </authorList>
    </citation>
    <scope>NUCLEOTIDE SEQUENCE</scope>
    <source>
        <strain evidence="2">MF-1</strain>
    </source>
</reference>